<dbReference type="Gene3D" id="3.90.25.10">
    <property type="entry name" value="UDP-galactose 4-epimerase, domain 1"/>
    <property type="match status" value="1"/>
</dbReference>
<evidence type="ECO:0000313" key="4">
    <source>
        <dbReference type="EMBL" id="EED17246.1"/>
    </source>
</evidence>
<proteinExistence type="predicted"/>
<dbReference type="AlphaFoldDB" id="B8MEW3"/>
<evidence type="ECO:0000256" key="2">
    <source>
        <dbReference type="ARBA" id="ARBA00023002"/>
    </source>
</evidence>
<dbReference type="PANTHER" id="PTHR47706:SF9">
    <property type="entry name" value="NMRA-LIKE DOMAIN-CONTAINING PROTEIN-RELATED"/>
    <property type="match status" value="1"/>
</dbReference>
<dbReference type="Gene3D" id="3.40.50.720">
    <property type="entry name" value="NAD(P)-binding Rossmann-like Domain"/>
    <property type="match status" value="1"/>
</dbReference>
<evidence type="ECO:0000313" key="5">
    <source>
        <dbReference type="Proteomes" id="UP000001745"/>
    </source>
</evidence>
<dbReference type="eggNOG" id="ENOG502S12R">
    <property type="taxonomic scope" value="Eukaryota"/>
</dbReference>
<dbReference type="VEuPathDB" id="FungiDB:TSTA_023000"/>
<accession>B8MEW3</accession>
<dbReference type="InterPro" id="IPR036291">
    <property type="entry name" value="NAD(P)-bd_dom_sf"/>
</dbReference>
<evidence type="ECO:0000259" key="3">
    <source>
        <dbReference type="Pfam" id="PF05368"/>
    </source>
</evidence>
<reference evidence="5" key="1">
    <citation type="journal article" date="2015" name="Genome Announc.">
        <title>Genome sequence of the AIDS-associated pathogen Penicillium marneffei (ATCC18224) and its near taxonomic relative Talaromyces stipitatus (ATCC10500).</title>
        <authorList>
            <person name="Nierman W.C."/>
            <person name="Fedorova-Abrams N.D."/>
            <person name="Andrianopoulos A."/>
        </authorList>
    </citation>
    <scope>NUCLEOTIDE SEQUENCE [LARGE SCALE GENOMIC DNA]</scope>
    <source>
        <strain evidence="5">ATCC 10500 / CBS 375.48 / QM 6759 / NRRL 1006</strain>
    </source>
</reference>
<dbReference type="CDD" id="cd05259">
    <property type="entry name" value="PCBER_SDR_a"/>
    <property type="match status" value="1"/>
</dbReference>
<dbReference type="HOGENOM" id="CLU_044876_3_3_1"/>
<dbReference type="OrthoDB" id="9974981at2759"/>
<dbReference type="InterPro" id="IPR045312">
    <property type="entry name" value="PCBER-like"/>
</dbReference>
<dbReference type="GO" id="GO:0016491">
    <property type="term" value="F:oxidoreductase activity"/>
    <property type="evidence" value="ECO:0007669"/>
    <property type="project" value="UniProtKB-KW"/>
</dbReference>
<dbReference type="GeneID" id="8107137"/>
<keyword evidence="1" id="KW-0521">NADP</keyword>
<dbReference type="InParanoid" id="B8MEW3"/>
<dbReference type="EMBL" id="EQ962656">
    <property type="protein sequence ID" value="EED17246.1"/>
    <property type="molecule type" value="Genomic_DNA"/>
</dbReference>
<organism evidence="4 5">
    <name type="scientific">Talaromyces stipitatus (strain ATCC 10500 / CBS 375.48 / QM 6759 / NRRL 1006)</name>
    <name type="common">Penicillium stipitatum</name>
    <dbReference type="NCBI Taxonomy" id="441959"/>
    <lineage>
        <taxon>Eukaryota</taxon>
        <taxon>Fungi</taxon>
        <taxon>Dikarya</taxon>
        <taxon>Ascomycota</taxon>
        <taxon>Pezizomycotina</taxon>
        <taxon>Eurotiomycetes</taxon>
        <taxon>Eurotiomycetidae</taxon>
        <taxon>Eurotiales</taxon>
        <taxon>Trichocomaceae</taxon>
        <taxon>Talaromyces</taxon>
        <taxon>Talaromyces sect. Talaromyces</taxon>
    </lineage>
</organism>
<dbReference type="Proteomes" id="UP000001745">
    <property type="component" value="Unassembled WGS sequence"/>
</dbReference>
<gene>
    <name evidence="4" type="ORF">TSTA_023000</name>
</gene>
<dbReference type="STRING" id="441959.B8MEW3"/>
<keyword evidence="5" id="KW-1185">Reference proteome</keyword>
<feature type="domain" description="NmrA-like" evidence="3">
    <location>
        <begin position="5"/>
        <end position="240"/>
    </location>
</feature>
<dbReference type="PhylomeDB" id="B8MEW3"/>
<evidence type="ECO:0000256" key="1">
    <source>
        <dbReference type="ARBA" id="ARBA00022857"/>
    </source>
</evidence>
<dbReference type="InterPro" id="IPR051609">
    <property type="entry name" value="NmrA/Isoflavone_reductase-like"/>
</dbReference>
<dbReference type="InterPro" id="IPR008030">
    <property type="entry name" value="NmrA-like"/>
</dbReference>
<dbReference type="SUPFAM" id="SSF51735">
    <property type="entry name" value="NAD(P)-binding Rossmann-fold domains"/>
    <property type="match status" value="1"/>
</dbReference>
<dbReference type="Pfam" id="PF05368">
    <property type="entry name" value="NmrA"/>
    <property type="match status" value="1"/>
</dbReference>
<dbReference type="RefSeq" id="XP_002484480.1">
    <property type="nucleotide sequence ID" value="XM_002484435.1"/>
</dbReference>
<sequence>MALRNVLIIGAGGHLGPSILAAFRNDSRFNVSVLSRQSSSSKFPKDTKVHRVGDDYPDEGVLSAFKDQDAVISTIATASAGQQTRFIDLAIKAGVKRFVPSEFGSDTRVPSAMDILPQYFGGKQATVDYLISKEKEGLTWSSFVTGPFFELAMAGFMGFDIPNRKATIYNDGEGSWSTTTLPSIGIALKNSLIEFEKTANRYIYVASFTVKQNEVLKALEKVTGSKFDVEYVDGEAQRAIGTEKISQGDFSGAMLLIRYINSVDGNGGNYALYHPTDNKLLSLPEETLEEELKKIVSQ</sequence>
<dbReference type="OMA" id="MRYITCV"/>
<keyword evidence="2" id="KW-0560">Oxidoreductase</keyword>
<name>B8MEW3_TALSN</name>
<dbReference type="PANTHER" id="PTHR47706">
    <property type="entry name" value="NMRA-LIKE FAMILY PROTEIN"/>
    <property type="match status" value="1"/>
</dbReference>
<protein>
    <recommendedName>
        <fullName evidence="3">NmrA-like domain-containing protein</fullName>
    </recommendedName>
</protein>